<evidence type="ECO:0000256" key="10">
    <source>
        <dbReference type="SAM" id="SignalP"/>
    </source>
</evidence>
<protein>
    <recommendedName>
        <fullName evidence="2">histidine kinase</fullName>
        <ecNumber evidence="2">2.7.13.3</ecNumber>
    </recommendedName>
</protein>
<evidence type="ECO:0000256" key="3">
    <source>
        <dbReference type="ARBA" id="ARBA00022553"/>
    </source>
</evidence>
<keyword evidence="8" id="KW-0902">Two-component regulatory system</keyword>
<feature type="transmembrane region" description="Helical" evidence="9">
    <location>
        <begin position="93"/>
        <end position="117"/>
    </location>
</feature>
<gene>
    <name evidence="12" type="ORF">D6T64_19990</name>
</gene>
<comment type="caution">
    <text evidence="12">The sequence shown here is derived from an EMBL/GenBank/DDBJ whole genome shotgun (WGS) entry which is preliminary data.</text>
</comment>
<keyword evidence="13" id="KW-1185">Reference proteome</keyword>
<evidence type="ECO:0000259" key="11">
    <source>
        <dbReference type="SMART" id="SM00387"/>
    </source>
</evidence>
<evidence type="ECO:0000256" key="5">
    <source>
        <dbReference type="ARBA" id="ARBA00022741"/>
    </source>
</evidence>
<keyword evidence="3" id="KW-0597">Phosphoprotein</keyword>
<dbReference type="InterPro" id="IPR036890">
    <property type="entry name" value="HATPase_C_sf"/>
</dbReference>
<dbReference type="SMART" id="SM00387">
    <property type="entry name" value="HATPase_c"/>
    <property type="match status" value="1"/>
</dbReference>
<feature type="signal peptide" evidence="10">
    <location>
        <begin position="1"/>
        <end position="16"/>
    </location>
</feature>
<accession>A0A3A5M8B3</accession>
<dbReference type="PIRSF" id="PIRSF037434">
    <property type="entry name" value="STHK_ChrS"/>
    <property type="match status" value="1"/>
</dbReference>
<dbReference type="GO" id="GO:0005524">
    <property type="term" value="F:ATP binding"/>
    <property type="evidence" value="ECO:0007669"/>
    <property type="project" value="UniProtKB-KW"/>
</dbReference>
<evidence type="ECO:0000256" key="4">
    <source>
        <dbReference type="ARBA" id="ARBA00022679"/>
    </source>
</evidence>
<evidence type="ECO:0000313" key="13">
    <source>
        <dbReference type="Proteomes" id="UP000272015"/>
    </source>
</evidence>
<keyword evidence="10" id="KW-0732">Signal</keyword>
<evidence type="ECO:0000256" key="8">
    <source>
        <dbReference type="ARBA" id="ARBA00023012"/>
    </source>
</evidence>
<dbReference type="PANTHER" id="PTHR24421:SF10">
    <property type="entry name" value="NITRATE_NITRITE SENSOR PROTEIN NARQ"/>
    <property type="match status" value="1"/>
</dbReference>
<sequence length="402" mass="41591">MAFAGALTLMALVAVADSALTDAARTGALWTLAAIGVFYAGFGRRGICELPPDARPGHAGAALSLRVVVVVGCGVATAFSPSMATLQSLAFPLLWVLAPTITSAVIWNAVLTLTMFASLTASLGGTLDAALQAGIIEMLAFAFSLALGFWISHISVAGEQQRALVAELTAAQGELAALHRSAGATSERERLAREMHDTIAQSLTSLVMLAQRTRIELAGVAADTAVAGASVDLIESYARDALTEARTLVAAMSPVRVGDSSLGDALGRLAERFERETGIRVDAAAHVSGIDRELEVVLLRCAQEGLANVRKHSRASAASVTLTRTEDLVTLNVTDNGRGLGDYSAARETGFGLSGMRDRLALVGGSLEVRTGDSGGTLLRVSVSTGPDAARDVRASLEAHVS</sequence>
<dbReference type="Proteomes" id="UP000272015">
    <property type="component" value="Unassembled WGS sequence"/>
</dbReference>
<evidence type="ECO:0000256" key="6">
    <source>
        <dbReference type="ARBA" id="ARBA00022777"/>
    </source>
</evidence>
<dbReference type="CDD" id="cd16917">
    <property type="entry name" value="HATPase_UhpB-NarQ-NarX-like"/>
    <property type="match status" value="1"/>
</dbReference>
<feature type="transmembrane region" description="Helical" evidence="9">
    <location>
        <begin position="129"/>
        <end position="151"/>
    </location>
</feature>
<dbReference type="AlphaFoldDB" id="A0A3A5M8B3"/>
<keyword evidence="7" id="KW-0067">ATP-binding</keyword>
<dbReference type="InterPro" id="IPR050482">
    <property type="entry name" value="Sensor_HK_TwoCompSys"/>
</dbReference>
<feature type="chain" id="PRO_5038851841" description="histidine kinase" evidence="10">
    <location>
        <begin position="17"/>
        <end position="402"/>
    </location>
</feature>
<keyword evidence="9" id="KW-0472">Membrane</keyword>
<dbReference type="InterPro" id="IPR017205">
    <property type="entry name" value="Sig_transdc_His_kinase_ChrS"/>
</dbReference>
<keyword evidence="5" id="KW-0547">Nucleotide-binding</keyword>
<evidence type="ECO:0000256" key="7">
    <source>
        <dbReference type="ARBA" id="ARBA00022840"/>
    </source>
</evidence>
<evidence type="ECO:0000313" key="12">
    <source>
        <dbReference type="EMBL" id="RJT85203.1"/>
    </source>
</evidence>
<dbReference type="SUPFAM" id="SSF55874">
    <property type="entry name" value="ATPase domain of HSP90 chaperone/DNA topoisomerase II/histidine kinase"/>
    <property type="match status" value="1"/>
</dbReference>
<dbReference type="EC" id="2.7.13.3" evidence="2"/>
<reference evidence="12 13" key="1">
    <citation type="submission" date="2018-09" db="EMBL/GenBank/DDBJ databases">
        <title>Novel species of Cryobacterium.</title>
        <authorList>
            <person name="Liu Q."/>
            <person name="Xin Y.-H."/>
        </authorList>
    </citation>
    <scope>NUCLEOTIDE SEQUENCE [LARGE SCALE GENOMIC DNA]</scope>
    <source>
        <strain evidence="12 13">Hh39</strain>
    </source>
</reference>
<keyword evidence="9" id="KW-0812">Transmembrane</keyword>
<evidence type="ECO:0000256" key="1">
    <source>
        <dbReference type="ARBA" id="ARBA00000085"/>
    </source>
</evidence>
<organism evidence="12 13">
    <name type="scientific">Cryobacterium melibiosiphilum</name>
    <dbReference type="NCBI Taxonomy" id="995039"/>
    <lineage>
        <taxon>Bacteria</taxon>
        <taxon>Bacillati</taxon>
        <taxon>Actinomycetota</taxon>
        <taxon>Actinomycetes</taxon>
        <taxon>Micrococcales</taxon>
        <taxon>Microbacteriaceae</taxon>
        <taxon>Cryobacterium</taxon>
    </lineage>
</organism>
<comment type="catalytic activity">
    <reaction evidence="1">
        <text>ATP + protein L-histidine = ADP + protein N-phospho-L-histidine.</text>
        <dbReference type="EC" id="2.7.13.3"/>
    </reaction>
</comment>
<dbReference type="PANTHER" id="PTHR24421">
    <property type="entry name" value="NITRATE/NITRITE SENSOR PROTEIN NARX-RELATED"/>
    <property type="match status" value="1"/>
</dbReference>
<dbReference type="InterPro" id="IPR003594">
    <property type="entry name" value="HATPase_dom"/>
</dbReference>
<feature type="transmembrane region" description="Helical" evidence="9">
    <location>
        <begin position="59"/>
        <end position="81"/>
    </location>
</feature>
<dbReference type="GO" id="GO:0046983">
    <property type="term" value="F:protein dimerization activity"/>
    <property type="evidence" value="ECO:0007669"/>
    <property type="project" value="InterPro"/>
</dbReference>
<keyword evidence="4" id="KW-0808">Transferase</keyword>
<dbReference type="GO" id="GO:0000155">
    <property type="term" value="F:phosphorelay sensor kinase activity"/>
    <property type="evidence" value="ECO:0007669"/>
    <property type="project" value="InterPro"/>
</dbReference>
<keyword evidence="6 12" id="KW-0418">Kinase</keyword>
<dbReference type="Gene3D" id="1.20.5.1930">
    <property type="match status" value="1"/>
</dbReference>
<feature type="transmembrane region" description="Helical" evidence="9">
    <location>
        <begin position="28"/>
        <end position="47"/>
    </location>
</feature>
<evidence type="ECO:0000256" key="9">
    <source>
        <dbReference type="SAM" id="Phobius"/>
    </source>
</evidence>
<dbReference type="GO" id="GO:0016020">
    <property type="term" value="C:membrane"/>
    <property type="evidence" value="ECO:0007669"/>
    <property type="project" value="InterPro"/>
</dbReference>
<dbReference type="Pfam" id="PF07730">
    <property type="entry name" value="HisKA_3"/>
    <property type="match status" value="1"/>
</dbReference>
<dbReference type="InterPro" id="IPR011712">
    <property type="entry name" value="Sig_transdc_His_kin_sub3_dim/P"/>
</dbReference>
<proteinExistence type="predicted"/>
<dbReference type="Gene3D" id="3.30.565.10">
    <property type="entry name" value="Histidine kinase-like ATPase, C-terminal domain"/>
    <property type="match status" value="1"/>
</dbReference>
<evidence type="ECO:0000256" key="2">
    <source>
        <dbReference type="ARBA" id="ARBA00012438"/>
    </source>
</evidence>
<name>A0A3A5M8B3_9MICO</name>
<keyword evidence="9" id="KW-1133">Transmembrane helix</keyword>
<feature type="domain" description="Histidine kinase/HSP90-like ATPase" evidence="11">
    <location>
        <begin position="293"/>
        <end position="387"/>
    </location>
</feature>
<dbReference type="EMBL" id="QZVS01000096">
    <property type="protein sequence ID" value="RJT85203.1"/>
    <property type="molecule type" value="Genomic_DNA"/>
</dbReference>
<dbReference type="Pfam" id="PF02518">
    <property type="entry name" value="HATPase_c"/>
    <property type="match status" value="1"/>
</dbReference>